<keyword evidence="2" id="KW-1185">Reference proteome</keyword>
<reference evidence="1 2" key="1">
    <citation type="submission" date="2019-10" db="EMBL/GenBank/DDBJ databases">
        <title>Whole genome shotgun sequence of Streptomyces angustmyceticus NBRC 3934.</title>
        <authorList>
            <person name="Hosoyama A."/>
            <person name="Ichikawa N."/>
            <person name="Kimura A."/>
            <person name="Kitahashi Y."/>
            <person name="Komaki H."/>
            <person name="Uohara A."/>
        </authorList>
    </citation>
    <scope>NUCLEOTIDE SEQUENCE [LARGE SCALE GENOMIC DNA]</scope>
    <source>
        <strain evidence="1 2">NBRC 3934</strain>
    </source>
</reference>
<sequence>MGREEELCFPPKFTLRLWPRGGLAHRSQLGCGAEGKCDSRVTALLAAPGRQWLRVPLDSLWAQ</sequence>
<gene>
    <name evidence="1" type="ORF">San01_54650</name>
</gene>
<accession>A0A5J4LFR0</accession>
<evidence type="ECO:0000313" key="1">
    <source>
        <dbReference type="EMBL" id="GES32977.1"/>
    </source>
</evidence>
<evidence type="ECO:0000313" key="2">
    <source>
        <dbReference type="Proteomes" id="UP000325598"/>
    </source>
</evidence>
<protein>
    <submittedName>
        <fullName evidence="1">Uncharacterized protein</fullName>
    </submittedName>
</protein>
<dbReference type="Proteomes" id="UP000325598">
    <property type="component" value="Unassembled WGS sequence"/>
</dbReference>
<name>A0A5J4LFR0_9ACTN</name>
<dbReference type="AlphaFoldDB" id="A0A5J4LFR0"/>
<comment type="caution">
    <text evidence="1">The sequence shown here is derived from an EMBL/GenBank/DDBJ whole genome shotgun (WGS) entry which is preliminary data.</text>
</comment>
<organism evidence="1 2">
    <name type="scientific">Streptomyces angustmyceticus</name>
    <dbReference type="NCBI Taxonomy" id="285578"/>
    <lineage>
        <taxon>Bacteria</taxon>
        <taxon>Bacillati</taxon>
        <taxon>Actinomycetota</taxon>
        <taxon>Actinomycetes</taxon>
        <taxon>Kitasatosporales</taxon>
        <taxon>Streptomycetaceae</taxon>
        <taxon>Streptomyces</taxon>
    </lineage>
</organism>
<proteinExistence type="predicted"/>
<dbReference type="EMBL" id="BLAG01000016">
    <property type="protein sequence ID" value="GES32977.1"/>
    <property type="molecule type" value="Genomic_DNA"/>
</dbReference>